<name>A0A0P9MK66_PSESX</name>
<proteinExistence type="predicted"/>
<sequence length="338" mass="36812">MSTEHFLLHTVSIAFSLLLDLRPATADAERVETGVNRDGSIRSLSRPPCRRSFLFSPPACLPMRALMRLSSVPVAALCMSLFSAVLFAADAPGSRDLEILPRLTDTEIVDYRPAAELERVYPMGSIRKISGQLRFDGQISARGTLTSVTYQLPAEHASDDAFTAAREALQQQGAELLFWCQARDCGESSLWANEVFGNAKLYGADDRQAYLLLRLAEPRSETLVALYSITRGNRRAYLHVEQFESAAPLGELLPTSATLLRQLKSTGKLELPKLGGEPQEAWVTLISRGLNLDSTLRATVSGPSASAWRDALVAKGVRAARLEAGAADSQGLVIEVIR</sequence>
<dbReference type="Proteomes" id="UP000050356">
    <property type="component" value="Unassembled WGS sequence"/>
</dbReference>
<dbReference type="AlphaFoldDB" id="A0A0P9MK66"/>
<dbReference type="InterPro" id="IPR032608">
    <property type="entry name" value="DUF4892"/>
</dbReference>
<evidence type="ECO:0000313" key="2">
    <source>
        <dbReference type="Proteomes" id="UP000050356"/>
    </source>
</evidence>
<dbReference type="EMBL" id="LJQA01000494">
    <property type="protein sequence ID" value="KPW92359.1"/>
    <property type="molecule type" value="Genomic_DNA"/>
</dbReference>
<evidence type="ECO:0008006" key="3">
    <source>
        <dbReference type="Google" id="ProtNLM"/>
    </source>
</evidence>
<comment type="caution">
    <text evidence="1">The sequence shown here is derived from an EMBL/GenBank/DDBJ whole genome shotgun (WGS) entry which is preliminary data.</text>
</comment>
<accession>A0A0P9MK66</accession>
<organism evidence="1 2">
    <name type="scientific">Pseudomonas syringae pv. cerasicola</name>
    <dbReference type="NCBI Taxonomy" id="264451"/>
    <lineage>
        <taxon>Bacteria</taxon>
        <taxon>Pseudomonadati</taxon>
        <taxon>Pseudomonadota</taxon>
        <taxon>Gammaproteobacteria</taxon>
        <taxon>Pseudomonadales</taxon>
        <taxon>Pseudomonadaceae</taxon>
        <taxon>Pseudomonas</taxon>
        <taxon>Pseudomonas syringae</taxon>
    </lineage>
</organism>
<protein>
    <recommendedName>
        <fullName evidence="3">DUF4892 domain-containing protein</fullName>
    </recommendedName>
</protein>
<dbReference type="PATRIC" id="fig|264451.4.peg.1902"/>
<evidence type="ECO:0000313" key="1">
    <source>
        <dbReference type="EMBL" id="KPW92359.1"/>
    </source>
</evidence>
<reference evidence="1 2" key="1">
    <citation type="submission" date="2015-09" db="EMBL/GenBank/DDBJ databases">
        <title>Genome announcement of multiple Pseudomonas syringae strains.</title>
        <authorList>
            <person name="Thakur S."/>
            <person name="Wang P.W."/>
            <person name="Gong Y."/>
            <person name="Weir B.S."/>
            <person name="Guttman D.S."/>
        </authorList>
    </citation>
    <scope>NUCLEOTIDE SEQUENCE [LARGE SCALE GENOMIC DNA]</scope>
    <source>
        <strain evidence="1 2">ICMP17524</strain>
    </source>
</reference>
<dbReference type="Pfam" id="PF16234">
    <property type="entry name" value="DUF4892"/>
    <property type="match status" value="1"/>
</dbReference>
<gene>
    <name evidence="1" type="ORF">ALO50_04390</name>
</gene>